<name>A0AAV4MTC0_CAEEX</name>
<comment type="caution">
    <text evidence="1">The sequence shown here is derived from an EMBL/GenBank/DDBJ whole genome shotgun (WGS) entry which is preliminary data.</text>
</comment>
<evidence type="ECO:0000313" key="1">
    <source>
        <dbReference type="EMBL" id="GIX75048.1"/>
    </source>
</evidence>
<organism evidence="1 2">
    <name type="scientific">Caerostris extrusa</name>
    <name type="common">Bark spider</name>
    <name type="synonym">Caerostris bankana</name>
    <dbReference type="NCBI Taxonomy" id="172846"/>
    <lineage>
        <taxon>Eukaryota</taxon>
        <taxon>Metazoa</taxon>
        <taxon>Ecdysozoa</taxon>
        <taxon>Arthropoda</taxon>
        <taxon>Chelicerata</taxon>
        <taxon>Arachnida</taxon>
        <taxon>Araneae</taxon>
        <taxon>Araneomorphae</taxon>
        <taxon>Entelegynae</taxon>
        <taxon>Araneoidea</taxon>
        <taxon>Araneidae</taxon>
        <taxon>Caerostris</taxon>
    </lineage>
</organism>
<protein>
    <submittedName>
        <fullName evidence="1">Uncharacterized protein</fullName>
    </submittedName>
</protein>
<proteinExistence type="predicted"/>
<dbReference type="Proteomes" id="UP001054945">
    <property type="component" value="Unassembled WGS sequence"/>
</dbReference>
<gene>
    <name evidence="1" type="ORF">CEXT_383691</name>
</gene>
<dbReference type="AlphaFoldDB" id="A0AAV4MTC0"/>
<evidence type="ECO:0000313" key="2">
    <source>
        <dbReference type="Proteomes" id="UP001054945"/>
    </source>
</evidence>
<keyword evidence="2" id="KW-1185">Reference proteome</keyword>
<sequence length="121" mass="13500">MFSSHAVLSGEFSKDITPMAPGPSCEANQCSFSNLLFLLFLLDHSFVGPCRWTGDPVDNEPHISSVSRVSFLCLGREGSFLCRPLRRSVGRMISNDVVWMVTGQHDIDLTFWIGHTVGRRI</sequence>
<reference evidence="1 2" key="1">
    <citation type="submission" date="2021-06" db="EMBL/GenBank/DDBJ databases">
        <title>Caerostris extrusa draft genome.</title>
        <authorList>
            <person name="Kono N."/>
            <person name="Arakawa K."/>
        </authorList>
    </citation>
    <scope>NUCLEOTIDE SEQUENCE [LARGE SCALE GENOMIC DNA]</scope>
</reference>
<dbReference type="EMBL" id="BPLR01002553">
    <property type="protein sequence ID" value="GIX75048.1"/>
    <property type="molecule type" value="Genomic_DNA"/>
</dbReference>
<accession>A0AAV4MTC0</accession>